<evidence type="ECO:0000256" key="1">
    <source>
        <dbReference type="SAM" id="MobiDB-lite"/>
    </source>
</evidence>
<name>A0A5J4WDX1_9EUKA</name>
<proteinExistence type="predicted"/>
<accession>A0A5J4WDX1</accession>
<reference evidence="2 3" key="1">
    <citation type="submission" date="2019-03" db="EMBL/GenBank/DDBJ databases">
        <title>Single cell metagenomics reveals metabolic interactions within the superorganism composed of flagellate Streblomastix strix and complex community of Bacteroidetes bacteria on its surface.</title>
        <authorList>
            <person name="Treitli S.C."/>
            <person name="Kolisko M."/>
            <person name="Husnik F."/>
            <person name="Keeling P."/>
            <person name="Hampl V."/>
        </authorList>
    </citation>
    <scope>NUCLEOTIDE SEQUENCE [LARGE SCALE GENOMIC DNA]</scope>
    <source>
        <strain evidence="2">ST1C</strain>
    </source>
</reference>
<sequence length="128" mass="15126">MNKSEKQIQDMKKEIKEEDRLRLQSIDQALRNLSTQQQETKQDDMINQPEVKSKRQYNKNKYQDVERETAQVEPKDVVKNTFIAHPNLEVLNVIDNVLFNSVGKLFRVNKDLVRLSDKPQLEVDPNEF</sequence>
<evidence type="ECO:0000313" key="2">
    <source>
        <dbReference type="EMBL" id="KAA6392702.1"/>
    </source>
</evidence>
<comment type="caution">
    <text evidence="2">The sequence shown here is derived from an EMBL/GenBank/DDBJ whole genome shotgun (WGS) entry which is preliminary data.</text>
</comment>
<dbReference type="EMBL" id="SNRW01002459">
    <property type="protein sequence ID" value="KAA6392702.1"/>
    <property type="molecule type" value="Genomic_DNA"/>
</dbReference>
<organism evidence="2 3">
    <name type="scientific">Streblomastix strix</name>
    <dbReference type="NCBI Taxonomy" id="222440"/>
    <lineage>
        <taxon>Eukaryota</taxon>
        <taxon>Metamonada</taxon>
        <taxon>Preaxostyla</taxon>
        <taxon>Oxymonadida</taxon>
        <taxon>Streblomastigidae</taxon>
        <taxon>Streblomastix</taxon>
    </lineage>
</organism>
<feature type="region of interest" description="Disordered" evidence="1">
    <location>
        <begin position="33"/>
        <end position="68"/>
    </location>
</feature>
<protein>
    <submittedName>
        <fullName evidence="2">Uncharacterized protein</fullName>
    </submittedName>
</protein>
<dbReference type="Proteomes" id="UP000324800">
    <property type="component" value="Unassembled WGS sequence"/>
</dbReference>
<dbReference type="AlphaFoldDB" id="A0A5J4WDX1"/>
<evidence type="ECO:0000313" key="3">
    <source>
        <dbReference type="Proteomes" id="UP000324800"/>
    </source>
</evidence>
<gene>
    <name evidence="2" type="ORF">EZS28_011771</name>
</gene>